<reference evidence="4" key="1">
    <citation type="submission" date="2018-02" db="EMBL/GenBank/DDBJ databases">
        <title>Rhizophora mucronata_Transcriptome.</title>
        <authorList>
            <person name="Meera S.P."/>
            <person name="Sreeshan A."/>
            <person name="Augustine A."/>
        </authorList>
    </citation>
    <scope>NUCLEOTIDE SEQUENCE</scope>
    <source>
        <tissue evidence="4">Leaf</tissue>
    </source>
</reference>
<comment type="similarity">
    <text evidence="1">Belongs to the 5'-AMP-activated protein kinase beta subunit family.</text>
</comment>
<dbReference type="SUPFAM" id="SSF81296">
    <property type="entry name" value="E set domains"/>
    <property type="match status" value="1"/>
</dbReference>
<sequence length="308" mass="34417">MVMGNASGKDDGEGSSGVKDAEGYEQEDVEFAPHGWGAQGSAYAEPEAMLHSPPLSPRVFQQPPLMFNPQVPLVPSSRLGEVVRAQNYASTYSTTDFRDVFMDKPMPVLIVWSYGGQQVAVTGSWDNWSRSELLQRSGQDFVLIKMLPSGVYHYHFIVDEHARYAPDLPLEFDDSGTGYNILDVQDHIPEAPDSLSEFESPSSPLSSYNNQPLTEEDLSKPPPNMPPQLQLTPPQLQSTLPYEQSLAVDGLESLPRPRHEMLNHLYIQRRHDSGSNHSSSDHSPVALASTHRFLQKYVTVVIYKPKRR</sequence>
<feature type="region of interest" description="Disordered" evidence="2">
    <location>
        <begin position="191"/>
        <end position="234"/>
    </location>
</feature>
<dbReference type="InterPro" id="IPR013783">
    <property type="entry name" value="Ig-like_fold"/>
</dbReference>
<dbReference type="InterPro" id="IPR043554">
    <property type="entry name" value="KINB"/>
</dbReference>
<dbReference type="EMBL" id="GGEC01026072">
    <property type="protein sequence ID" value="MBX06556.1"/>
    <property type="molecule type" value="Transcribed_RNA"/>
</dbReference>
<dbReference type="InterPro" id="IPR037256">
    <property type="entry name" value="ASC_dom_sf"/>
</dbReference>
<dbReference type="InterPro" id="IPR006828">
    <property type="entry name" value="ASC_dom"/>
</dbReference>
<name>A0A2P2KLF1_RHIMU</name>
<dbReference type="Gene3D" id="6.20.250.60">
    <property type="match status" value="1"/>
</dbReference>
<evidence type="ECO:0000313" key="4">
    <source>
        <dbReference type="EMBL" id="MBX06556.1"/>
    </source>
</evidence>
<dbReference type="InterPro" id="IPR014756">
    <property type="entry name" value="Ig_E-set"/>
</dbReference>
<dbReference type="SMART" id="SM01010">
    <property type="entry name" value="AMPKBI"/>
    <property type="match status" value="1"/>
</dbReference>
<dbReference type="PANTHER" id="PTHR46316:SF6">
    <property type="entry name" value="ASSOCIATION WITH THE SNF1 COMPLEX (ASC) DOMAIN-CONTAINING PROTEIN"/>
    <property type="match status" value="1"/>
</dbReference>
<dbReference type="CDD" id="cd02859">
    <property type="entry name" value="E_set_AMPKbeta_like_N"/>
    <property type="match status" value="1"/>
</dbReference>
<dbReference type="Pfam" id="PF04739">
    <property type="entry name" value="AMPKBI"/>
    <property type="match status" value="1"/>
</dbReference>
<evidence type="ECO:0000256" key="2">
    <source>
        <dbReference type="SAM" id="MobiDB-lite"/>
    </source>
</evidence>
<protein>
    <submittedName>
        <fullName evidence="4">Uncharacterized protein MANES_13G062000</fullName>
    </submittedName>
</protein>
<dbReference type="GO" id="GO:0009507">
    <property type="term" value="C:chloroplast"/>
    <property type="evidence" value="ECO:0007669"/>
    <property type="project" value="UniProtKB-ARBA"/>
</dbReference>
<dbReference type="Gene3D" id="2.60.40.10">
    <property type="entry name" value="Immunoglobulins"/>
    <property type="match status" value="1"/>
</dbReference>
<proteinExistence type="inferred from homology"/>
<dbReference type="SUPFAM" id="SSF160219">
    <property type="entry name" value="AMPKBI-like"/>
    <property type="match status" value="1"/>
</dbReference>
<accession>A0A2P2KLF1</accession>
<dbReference type="PANTHER" id="PTHR46316">
    <property type="entry name" value="SNF1-RELATED PROTEIN KINASE REGULATORY SUBUNIT BETA-1"/>
    <property type="match status" value="1"/>
</dbReference>
<organism evidence="4">
    <name type="scientific">Rhizophora mucronata</name>
    <name type="common">Asiatic mangrove</name>
    <dbReference type="NCBI Taxonomy" id="61149"/>
    <lineage>
        <taxon>Eukaryota</taxon>
        <taxon>Viridiplantae</taxon>
        <taxon>Streptophyta</taxon>
        <taxon>Embryophyta</taxon>
        <taxon>Tracheophyta</taxon>
        <taxon>Spermatophyta</taxon>
        <taxon>Magnoliopsida</taxon>
        <taxon>eudicotyledons</taxon>
        <taxon>Gunneridae</taxon>
        <taxon>Pentapetalae</taxon>
        <taxon>rosids</taxon>
        <taxon>fabids</taxon>
        <taxon>Malpighiales</taxon>
        <taxon>Rhizophoraceae</taxon>
        <taxon>Rhizophora</taxon>
    </lineage>
</organism>
<dbReference type="AlphaFoldDB" id="A0A2P2KLF1"/>
<feature type="region of interest" description="Disordered" evidence="2">
    <location>
        <begin position="1"/>
        <end position="25"/>
    </location>
</feature>
<evidence type="ECO:0000259" key="3">
    <source>
        <dbReference type="SMART" id="SM01010"/>
    </source>
</evidence>
<feature type="compositionally biased region" description="Low complexity" evidence="2">
    <location>
        <begin position="194"/>
        <end position="207"/>
    </location>
</feature>
<dbReference type="Pfam" id="PF16561">
    <property type="entry name" value="AMPK1_CBM"/>
    <property type="match status" value="1"/>
</dbReference>
<dbReference type="InterPro" id="IPR032640">
    <property type="entry name" value="AMPK1_CBM"/>
</dbReference>
<evidence type="ECO:0000256" key="1">
    <source>
        <dbReference type="ARBA" id="ARBA00010926"/>
    </source>
</evidence>
<feature type="domain" description="Association with the SNF1 complex (ASC)" evidence="3">
    <location>
        <begin position="201"/>
        <end position="306"/>
    </location>
</feature>